<accession>A0A8T7LUJ8</accession>
<feature type="domain" description="Helicase ATP-binding" evidence="11">
    <location>
        <begin position="204"/>
        <end position="367"/>
    </location>
</feature>
<gene>
    <name evidence="13" type="ORF">HXX08_01660</name>
    <name evidence="14" type="ORF">OZ401_002252</name>
</gene>
<keyword evidence="5" id="KW-0067">ATP-binding</keyword>
<dbReference type="PANTHER" id="PTHR11274">
    <property type="entry name" value="RAD25/XP-B DNA REPAIR HELICASE"/>
    <property type="match status" value="1"/>
</dbReference>
<keyword evidence="6" id="KW-0413">Isomerase</keyword>
<proteinExistence type="inferred from homology"/>
<dbReference type="InterPro" id="IPR032438">
    <property type="entry name" value="ERCC3_RAD25_C"/>
</dbReference>
<evidence type="ECO:0000256" key="2">
    <source>
        <dbReference type="ARBA" id="ARBA00022741"/>
    </source>
</evidence>
<keyword evidence="2" id="KW-0547">Nucleotide-binding</keyword>
<dbReference type="InterPro" id="IPR050615">
    <property type="entry name" value="ATP-dep_DNA_Helicase"/>
</dbReference>
<dbReference type="AlphaFoldDB" id="A0A8T7LUJ8"/>
<dbReference type="RefSeq" id="WP_341468340.1">
    <property type="nucleotide sequence ID" value="NZ_CP128399.1"/>
</dbReference>
<dbReference type="InterPro" id="IPR032830">
    <property type="entry name" value="XPB/Ssl2_N"/>
</dbReference>
<reference evidence="14" key="2">
    <citation type="journal article" date="2024" name="Nature">
        <title>Anoxygenic phototroph of the Chloroflexota uses a type I reaction centre.</title>
        <authorList>
            <person name="Tsuji J.M."/>
            <person name="Shaw N.A."/>
            <person name="Nagashima S."/>
            <person name="Venkiteswaran J.J."/>
            <person name="Schiff S.L."/>
            <person name="Watanabe T."/>
            <person name="Fukui M."/>
            <person name="Hanada S."/>
            <person name="Tank M."/>
            <person name="Neufeld J.D."/>
        </authorList>
    </citation>
    <scope>NUCLEOTIDE SEQUENCE</scope>
    <source>
        <strain evidence="14">L227-S17</strain>
    </source>
</reference>
<evidence type="ECO:0000259" key="12">
    <source>
        <dbReference type="PROSITE" id="PS51194"/>
    </source>
</evidence>
<evidence type="ECO:0000313" key="16">
    <source>
        <dbReference type="Proteomes" id="UP001431572"/>
    </source>
</evidence>
<dbReference type="GO" id="GO:0016787">
    <property type="term" value="F:hydrolase activity"/>
    <property type="evidence" value="ECO:0007669"/>
    <property type="project" value="UniProtKB-KW"/>
</dbReference>
<dbReference type="PANTHER" id="PTHR11274:SF0">
    <property type="entry name" value="GENERAL TRANSCRIPTION AND DNA REPAIR FACTOR IIH HELICASE SUBUNIT XPB"/>
    <property type="match status" value="1"/>
</dbReference>
<dbReference type="InterPro" id="IPR001650">
    <property type="entry name" value="Helicase_C-like"/>
</dbReference>
<dbReference type="EC" id="5.6.2.4" evidence="8"/>
<dbReference type="PROSITE" id="PS51192">
    <property type="entry name" value="HELICASE_ATP_BIND_1"/>
    <property type="match status" value="1"/>
</dbReference>
<feature type="compositionally biased region" description="Acidic residues" evidence="10">
    <location>
        <begin position="610"/>
        <end position="625"/>
    </location>
</feature>
<dbReference type="PROSITE" id="PS51194">
    <property type="entry name" value="HELICASE_CTER"/>
    <property type="match status" value="1"/>
</dbReference>
<dbReference type="InterPro" id="IPR014001">
    <property type="entry name" value="Helicase_ATP-bd"/>
</dbReference>
<dbReference type="EMBL" id="JACATZ010000001">
    <property type="protein sequence ID" value="NWJ44563.1"/>
    <property type="molecule type" value="Genomic_DNA"/>
</dbReference>
<comment type="similarity">
    <text evidence="1">Belongs to the helicase family. RAD25/XPB subfamily.</text>
</comment>
<sequence length="653" mass="73860">MNQTYNPLNPLIIQSDKSVLLEVNNPQYEDARNELSRFAELEKSPEYIHTYRITPLSLWNAAAAGMGADLIVEALARYSKFPLPGNIIVDIKDYISRYGRIKLEVDNGRMVLRSTDKLLITEVERSKSVSEYVWKRLDEHTIEIDPARRGFVKQALVAFGYPAEDLAGYVDGERLDVALRNITLSGKTFGLRDYQMDAAGSFYAGGSSSGGSGVIVLPCGAGKTVVGMGVMDLVQAQTLILTTNTIAVRQWITEILDKTTLTADQVGEYTGDKKEIKPVTVTTYQMITYRPMTVNRETGEVGAFPHLQLFTAYDWGLIIYDEVHLLPAPVFRITAEIQARRRLGLTATLVREDNHETDVFSLIGPKKYDMPWKELEENGWIATAECYEIRTDLPQEERMEYVLEEDNRVKYRISAISSRKYALVNAILRKHTEDHVLVIGQYLEQLGRIAAMIGAPLITGKTPNVERAKLYSQFKSGEIKVLVVSRVANFAIDLPDANVAIQVSGLFGSRQEEAQRLGRILRPKSNGLPAYFYSIVTRDTRDQDFAANRQLFLTEQGYRYTIIDSKEFLEQILGVYGEEFTVKDLETHLLPPPPVEPAYLEALHHPPTPDLDEDSPTEEESEFQELETRVEQQAKSNGQKKEERKRNHLRIIK</sequence>
<evidence type="ECO:0000313" key="13">
    <source>
        <dbReference type="EMBL" id="NWJ44563.1"/>
    </source>
</evidence>
<evidence type="ECO:0000313" key="14">
    <source>
        <dbReference type="EMBL" id="WJW66454.1"/>
    </source>
</evidence>
<feature type="region of interest" description="Disordered" evidence="10">
    <location>
        <begin position="593"/>
        <end position="653"/>
    </location>
</feature>
<feature type="domain" description="Helicase C-terminal" evidence="12">
    <location>
        <begin position="408"/>
        <end position="574"/>
    </location>
</feature>
<name>A0A8T7LUJ8_9CHLR</name>
<dbReference type="GO" id="GO:0043138">
    <property type="term" value="F:3'-5' DNA helicase activity"/>
    <property type="evidence" value="ECO:0007669"/>
    <property type="project" value="UniProtKB-EC"/>
</dbReference>
<dbReference type="NCBIfam" id="NF045503">
    <property type="entry name" value="repair_heli_XPB"/>
    <property type="match status" value="1"/>
</dbReference>
<dbReference type="Pfam" id="PF16203">
    <property type="entry name" value="ERCC3_RAD25_C"/>
    <property type="match status" value="1"/>
</dbReference>
<evidence type="ECO:0000256" key="3">
    <source>
        <dbReference type="ARBA" id="ARBA00022801"/>
    </source>
</evidence>
<comment type="catalytic activity">
    <reaction evidence="7">
        <text>Couples ATP hydrolysis with the unwinding of duplex DNA by translocating in the 3'-5' direction.</text>
        <dbReference type="EC" id="5.6.2.4"/>
    </reaction>
</comment>
<evidence type="ECO:0000256" key="5">
    <source>
        <dbReference type="ARBA" id="ARBA00022840"/>
    </source>
</evidence>
<dbReference type="InterPro" id="IPR006935">
    <property type="entry name" value="Helicase/UvrB_N"/>
</dbReference>
<dbReference type="Proteomes" id="UP001431572">
    <property type="component" value="Chromosome 1"/>
</dbReference>
<dbReference type="SMART" id="SM00487">
    <property type="entry name" value="DEXDc"/>
    <property type="match status" value="1"/>
</dbReference>
<dbReference type="PRINTS" id="PR00851">
    <property type="entry name" value="XRODRMPGMNTB"/>
</dbReference>
<keyword evidence="4 13" id="KW-0347">Helicase</keyword>
<evidence type="ECO:0000259" key="11">
    <source>
        <dbReference type="PROSITE" id="PS51192"/>
    </source>
</evidence>
<dbReference type="InterPro" id="IPR027417">
    <property type="entry name" value="P-loop_NTPase"/>
</dbReference>
<organism evidence="13 15">
    <name type="scientific">Candidatus Chlorohelix allophototropha</name>
    <dbReference type="NCBI Taxonomy" id="3003348"/>
    <lineage>
        <taxon>Bacteria</taxon>
        <taxon>Bacillati</taxon>
        <taxon>Chloroflexota</taxon>
        <taxon>Chloroflexia</taxon>
        <taxon>Candidatus Chloroheliales</taxon>
        <taxon>Candidatus Chloroheliaceae</taxon>
        <taxon>Candidatus Chlorohelix</taxon>
    </lineage>
</organism>
<keyword evidence="16" id="KW-1185">Reference proteome</keyword>
<evidence type="ECO:0000313" key="15">
    <source>
        <dbReference type="Proteomes" id="UP000521676"/>
    </source>
</evidence>
<evidence type="ECO:0000256" key="9">
    <source>
        <dbReference type="ARBA" id="ARBA00048988"/>
    </source>
</evidence>
<dbReference type="Pfam" id="PF04851">
    <property type="entry name" value="ResIII"/>
    <property type="match status" value="1"/>
</dbReference>
<dbReference type="SUPFAM" id="SSF52540">
    <property type="entry name" value="P-loop containing nucleoside triphosphate hydrolases"/>
    <property type="match status" value="2"/>
</dbReference>
<protein>
    <recommendedName>
        <fullName evidence="8">DNA 3'-5' helicase</fullName>
        <ecNumber evidence="8">5.6.2.4</ecNumber>
    </recommendedName>
</protein>
<evidence type="ECO:0000256" key="4">
    <source>
        <dbReference type="ARBA" id="ARBA00022806"/>
    </source>
</evidence>
<dbReference type="Gene3D" id="3.40.50.300">
    <property type="entry name" value="P-loop containing nucleotide triphosphate hydrolases"/>
    <property type="match status" value="2"/>
</dbReference>
<dbReference type="Pfam" id="PF13625">
    <property type="entry name" value="Helicase_C_3"/>
    <property type="match status" value="1"/>
</dbReference>
<evidence type="ECO:0000256" key="10">
    <source>
        <dbReference type="SAM" id="MobiDB-lite"/>
    </source>
</evidence>
<dbReference type="SMART" id="SM00490">
    <property type="entry name" value="HELICc"/>
    <property type="match status" value="1"/>
</dbReference>
<dbReference type="EMBL" id="CP128399">
    <property type="protein sequence ID" value="WJW66454.1"/>
    <property type="molecule type" value="Genomic_DNA"/>
</dbReference>
<evidence type="ECO:0000256" key="1">
    <source>
        <dbReference type="ARBA" id="ARBA00006637"/>
    </source>
</evidence>
<dbReference type="Proteomes" id="UP000521676">
    <property type="component" value="Unassembled WGS sequence"/>
</dbReference>
<reference evidence="13 15" key="1">
    <citation type="submission" date="2020-06" db="EMBL/GenBank/DDBJ databases">
        <title>Anoxygenic phototrophic Chloroflexota member uses a Type I reaction center.</title>
        <authorList>
            <person name="Tsuji J.M."/>
            <person name="Shaw N.A."/>
            <person name="Nagashima S."/>
            <person name="Venkiteswaran J."/>
            <person name="Schiff S.L."/>
            <person name="Hanada S."/>
            <person name="Tank M."/>
            <person name="Neufeld J.D."/>
        </authorList>
    </citation>
    <scope>NUCLEOTIDE SEQUENCE [LARGE SCALE GENOMIC DNA]</scope>
    <source>
        <strain evidence="13">L227-S17</strain>
    </source>
</reference>
<evidence type="ECO:0000256" key="7">
    <source>
        <dbReference type="ARBA" id="ARBA00034617"/>
    </source>
</evidence>
<comment type="catalytic activity">
    <reaction evidence="9">
        <text>ATP + H2O = ADP + phosphate + H(+)</text>
        <dbReference type="Rhea" id="RHEA:13065"/>
        <dbReference type="ChEBI" id="CHEBI:15377"/>
        <dbReference type="ChEBI" id="CHEBI:15378"/>
        <dbReference type="ChEBI" id="CHEBI:30616"/>
        <dbReference type="ChEBI" id="CHEBI:43474"/>
        <dbReference type="ChEBI" id="CHEBI:456216"/>
        <dbReference type="EC" id="5.6.2.4"/>
    </reaction>
</comment>
<keyword evidence="3" id="KW-0378">Hydrolase</keyword>
<dbReference type="GO" id="GO:0005524">
    <property type="term" value="F:ATP binding"/>
    <property type="evidence" value="ECO:0007669"/>
    <property type="project" value="UniProtKB-KW"/>
</dbReference>
<dbReference type="GO" id="GO:0003677">
    <property type="term" value="F:DNA binding"/>
    <property type="evidence" value="ECO:0007669"/>
    <property type="project" value="InterPro"/>
</dbReference>
<evidence type="ECO:0000256" key="6">
    <source>
        <dbReference type="ARBA" id="ARBA00023235"/>
    </source>
</evidence>
<evidence type="ECO:0000256" key="8">
    <source>
        <dbReference type="ARBA" id="ARBA00034808"/>
    </source>
</evidence>
<dbReference type="CDD" id="cd18789">
    <property type="entry name" value="SF2_C_XPB"/>
    <property type="match status" value="1"/>
</dbReference>